<evidence type="ECO:0000313" key="3">
    <source>
        <dbReference type="EMBL" id="KAK3904894.1"/>
    </source>
</evidence>
<reference evidence="3" key="2">
    <citation type="submission" date="2023-05" db="EMBL/GenBank/DDBJ databases">
        <authorList>
            <consortium name="Lawrence Berkeley National Laboratory"/>
            <person name="Steindorff A."/>
            <person name="Hensen N."/>
            <person name="Bonometti L."/>
            <person name="Westerberg I."/>
            <person name="Brannstrom I.O."/>
            <person name="Guillou S."/>
            <person name="Cros-Aarteil S."/>
            <person name="Calhoun S."/>
            <person name="Haridas S."/>
            <person name="Kuo A."/>
            <person name="Mondo S."/>
            <person name="Pangilinan J."/>
            <person name="Riley R."/>
            <person name="Labutti K."/>
            <person name="Andreopoulos B."/>
            <person name="Lipzen A."/>
            <person name="Chen C."/>
            <person name="Yanf M."/>
            <person name="Daum C."/>
            <person name="Ng V."/>
            <person name="Clum A."/>
            <person name="Ohm R."/>
            <person name="Martin F."/>
            <person name="Silar P."/>
            <person name="Natvig D."/>
            <person name="Lalanne C."/>
            <person name="Gautier V."/>
            <person name="Ament-Velasquez S.L."/>
            <person name="Kruys A."/>
            <person name="Hutchinson M.I."/>
            <person name="Powell A.J."/>
            <person name="Barry K."/>
            <person name="Miller A.N."/>
            <person name="Grigoriev I.V."/>
            <person name="Debuchy R."/>
            <person name="Gladieux P."/>
            <person name="Thoren M.H."/>
            <person name="Johannesson H."/>
        </authorList>
    </citation>
    <scope>NUCLEOTIDE SEQUENCE</scope>
    <source>
        <strain evidence="3">CBS 103.79</strain>
    </source>
</reference>
<evidence type="ECO:0000313" key="4">
    <source>
        <dbReference type="Proteomes" id="UP001303889"/>
    </source>
</evidence>
<organism evidence="3 4">
    <name type="scientific">Staphylotrichum tortipilum</name>
    <dbReference type="NCBI Taxonomy" id="2831512"/>
    <lineage>
        <taxon>Eukaryota</taxon>
        <taxon>Fungi</taxon>
        <taxon>Dikarya</taxon>
        <taxon>Ascomycota</taxon>
        <taxon>Pezizomycotina</taxon>
        <taxon>Sordariomycetes</taxon>
        <taxon>Sordariomycetidae</taxon>
        <taxon>Sordariales</taxon>
        <taxon>Chaetomiaceae</taxon>
        <taxon>Staphylotrichum</taxon>
    </lineage>
</organism>
<dbReference type="InterPro" id="IPR029063">
    <property type="entry name" value="SAM-dependent_MTases_sf"/>
</dbReference>
<keyword evidence="3" id="KW-0489">Methyltransferase</keyword>
<evidence type="ECO:0000256" key="1">
    <source>
        <dbReference type="ARBA" id="ARBA00038158"/>
    </source>
</evidence>
<dbReference type="Pfam" id="PF08242">
    <property type="entry name" value="Methyltransf_12"/>
    <property type="match status" value="1"/>
</dbReference>
<dbReference type="PANTHER" id="PTHR43591">
    <property type="entry name" value="METHYLTRANSFERASE"/>
    <property type="match status" value="1"/>
</dbReference>
<comment type="similarity">
    <text evidence="1">Belongs to the methyltransferase superfamily. LaeA methyltransferase family.</text>
</comment>
<gene>
    <name evidence="3" type="ORF">C8A05DRAFT_31309</name>
</gene>
<dbReference type="EMBL" id="MU855379">
    <property type="protein sequence ID" value="KAK3904894.1"/>
    <property type="molecule type" value="Genomic_DNA"/>
</dbReference>
<dbReference type="GO" id="GO:0008168">
    <property type="term" value="F:methyltransferase activity"/>
    <property type="evidence" value="ECO:0007669"/>
    <property type="project" value="UniProtKB-KW"/>
</dbReference>
<keyword evidence="4" id="KW-1185">Reference proteome</keyword>
<keyword evidence="3" id="KW-0808">Transferase</keyword>
<dbReference type="InterPro" id="IPR013217">
    <property type="entry name" value="Methyltransf_12"/>
</dbReference>
<evidence type="ECO:0000259" key="2">
    <source>
        <dbReference type="Pfam" id="PF08242"/>
    </source>
</evidence>
<feature type="domain" description="Methyltransferase type 12" evidence="2">
    <location>
        <begin position="55"/>
        <end position="148"/>
    </location>
</feature>
<dbReference type="SUPFAM" id="SSF53335">
    <property type="entry name" value="S-adenosyl-L-methionine-dependent methyltransferases"/>
    <property type="match status" value="1"/>
</dbReference>
<dbReference type="CDD" id="cd02440">
    <property type="entry name" value="AdoMet_MTases"/>
    <property type="match status" value="1"/>
</dbReference>
<protein>
    <submittedName>
        <fullName evidence="3">S-adenosyl-L-methionine-dependent methyltransferase</fullName>
    </submittedName>
</protein>
<reference evidence="3" key="1">
    <citation type="journal article" date="2023" name="Mol. Phylogenet. Evol.">
        <title>Genome-scale phylogeny and comparative genomics of the fungal order Sordariales.</title>
        <authorList>
            <person name="Hensen N."/>
            <person name="Bonometti L."/>
            <person name="Westerberg I."/>
            <person name="Brannstrom I.O."/>
            <person name="Guillou S."/>
            <person name="Cros-Aarteil S."/>
            <person name="Calhoun S."/>
            <person name="Haridas S."/>
            <person name="Kuo A."/>
            <person name="Mondo S."/>
            <person name="Pangilinan J."/>
            <person name="Riley R."/>
            <person name="LaButti K."/>
            <person name="Andreopoulos B."/>
            <person name="Lipzen A."/>
            <person name="Chen C."/>
            <person name="Yan M."/>
            <person name="Daum C."/>
            <person name="Ng V."/>
            <person name="Clum A."/>
            <person name="Steindorff A."/>
            <person name="Ohm R.A."/>
            <person name="Martin F."/>
            <person name="Silar P."/>
            <person name="Natvig D.O."/>
            <person name="Lalanne C."/>
            <person name="Gautier V."/>
            <person name="Ament-Velasquez S.L."/>
            <person name="Kruys A."/>
            <person name="Hutchinson M.I."/>
            <person name="Powell A.J."/>
            <person name="Barry K."/>
            <person name="Miller A.N."/>
            <person name="Grigoriev I.V."/>
            <person name="Debuchy R."/>
            <person name="Gladieux P."/>
            <person name="Hiltunen Thoren M."/>
            <person name="Johannesson H."/>
        </authorList>
    </citation>
    <scope>NUCLEOTIDE SEQUENCE</scope>
    <source>
        <strain evidence="3">CBS 103.79</strain>
    </source>
</reference>
<accession>A0AAN6RW23</accession>
<dbReference type="AlphaFoldDB" id="A0AAN6RW23"/>
<proteinExistence type="inferred from homology"/>
<comment type="caution">
    <text evidence="3">The sequence shown here is derived from an EMBL/GenBank/DDBJ whole genome shotgun (WGS) entry which is preliminary data.</text>
</comment>
<sequence length="296" mass="32825">MAPTPKPYDPSSEVCPMIEEIPERLDEQHHFTTLTLGFLLHPSIPPPSPTAKIADIGTGTGIFLLSLAATLPSTVHLTGFDVTPSGFPATHPPNVSFRLQDMFQPFPDDEIGTYDVVAVRFVSSATTRTEWARAVRNLMTLLRPGGWLQWIESCNFALYNEVAGTSRRACQEVWGGLRPFREKEDVVVGLMSREGSAEGVGREEVWRGCGLQDVREDVFSSDRLRDEASRGLRETGTRNVMECFLGCLEELVGVEGSGWTRERIERLKGEVGREIDDGVYHTLDQVCMVGRKPEGS</sequence>
<dbReference type="GO" id="GO:0032259">
    <property type="term" value="P:methylation"/>
    <property type="evidence" value="ECO:0007669"/>
    <property type="project" value="UniProtKB-KW"/>
</dbReference>
<dbReference type="PANTHER" id="PTHR43591:SF110">
    <property type="entry name" value="RHODANESE DOMAIN-CONTAINING PROTEIN"/>
    <property type="match status" value="1"/>
</dbReference>
<name>A0AAN6RW23_9PEZI</name>
<dbReference type="Proteomes" id="UP001303889">
    <property type="component" value="Unassembled WGS sequence"/>
</dbReference>
<dbReference type="Gene3D" id="3.40.50.150">
    <property type="entry name" value="Vaccinia Virus protein VP39"/>
    <property type="match status" value="1"/>
</dbReference>